<evidence type="ECO:0000313" key="2">
    <source>
        <dbReference type="EMBL" id="TQM96807.1"/>
    </source>
</evidence>
<feature type="transmembrane region" description="Helical" evidence="1">
    <location>
        <begin position="6"/>
        <end position="25"/>
    </location>
</feature>
<evidence type="ECO:0000313" key="3">
    <source>
        <dbReference type="Proteomes" id="UP000315133"/>
    </source>
</evidence>
<name>A0A543KP10_9MICO</name>
<reference evidence="2 3" key="1">
    <citation type="submission" date="2019-06" db="EMBL/GenBank/DDBJ databases">
        <title>Sequencing the genomes of 1000 actinobacteria strains.</title>
        <authorList>
            <person name="Klenk H.-P."/>
        </authorList>
    </citation>
    <scope>NUCLEOTIDE SEQUENCE [LARGE SCALE GENOMIC DNA]</scope>
    <source>
        <strain evidence="2 3">DSM 12362</strain>
    </source>
</reference>
<gene>
    <name evidence="2" type="ORF">FB476_1698</name>
</gene>
<comment type="caution">
    <text evidence="2">The sequence shown here is derived from an EMBL/GenBank/DDBJ whole genome shotgun (WGS) entry which is preliminary data.</text>
</comment>
<dbReference type="OrthoDB" id="3830423at2"/>
<dbReference type="Proteomes" id="UP000315133">
    <property type="component" value="Unassembled WGS sequence"/>
</dbReference>
<dbReference type="EMBL" id="VFPU01000001">
    <property type="protein sequence ID" value="TQM96807.1"/>
    <property type="molecule type" value="Genomic_DNA"/>
</dbReference>
<organism evidence="2 3">
    <name type="scientific">Ornithinimicrobium humiphilum</name>
    <dbReference type="NCBI Taxonomy" id="125288"/>
    <lineage>
        <taxon>Bacteria</taxon>
        <taxon>Bacillati</taxon>
        <taxon>Actinomycetota</taxon>
        <taxon>Actinomycetes</taxon>
        <taxon>Micrococcales</taxon>
        <taxon>Ornithinimicrobiaceae</taxon>
        <taxon>Ornithinimicrobium</taxon>
    </lineage>
</organism>
<keyword evidence="3" id="KW-1185">Reference proteome</keyword>
<dbReference type="AlphaFoldDB" id="A0A543KP10"/>
<feature type="transmembrane region" description="Helical" evidence="1">
    <location>
        <begin position="67"/>
        <end position="84"/>
    </location>
</feature>
<evidence type="ECO:0000256" key="1">
    <source>
        <dbReference type="SAM" id="Phobius"/>
    </source>
</evidence>
<keyword evidence="1" id="KW-1133">Transmembrane helix</keyword>
<feature type="transmembrane region" description="Helical" evidence="1">
    <location>
        <begin position="96"/>
        <end position="115"/>
    </location>
</feature>
<evidence type="ECO:0008006" key="4">
    <source>
        <dbReference type="Google" id="ProtNLM"/>
    </source>
</evidence>
<proteinExistence type="predicted"/>
<sequence>MDVAHSAALFLHILGAAALVGGWFATYRRPTVLQVQLWGAWVQLVTGVLLVGLIEMGEDGHVNNVKITVKLVVLVGALVAAILGRRKVKAGQEVSVGLAHAVGGLALLNIAIAVFW</sequence>
<keyword evidence="1" id="KW-0472">Membrane</keyword>
<dbReference type="RefSeq" id="WP_141818374.1">
    <property type="nucleotide sequence ID" value="NZ_BAAAIL010000004.1"/>
</dbReference>
<accession>A0A543KP10</accession>
<keyword evidence="1" id="KW-0812">Transmembrane</keyword>
<feature type="transmembrane region" description="Helical" evidence="1">
    <location>
        <begin position="37"/>
        <end position="55"/>
    </location>
</feature>
<protein>
    <recommendedName>
        <fullName evidence="4">Integral membrane protein</fullName>
    </recommendedName>
</protein>